<dbReference type="InterPro" id="IPR000734">
    <property type="entry name" value="TAG_lipase"/>
</dbReference>
<proteinExistence type="inferred from homology"/>
<keyword evidence="6" id="KW-1185">Reference proteome</keyword>
<comment type="similarity">
    <text evidence="2 4">Belongs to the AB hydrolase superfamily. Lipase family.</text>
</comment>
<dbReference type="PRINTS" id="PR00821">
    <property type="entry name" value="TAGLIPASE"/>
</dbReference>
<reference evidence="7" key="2">
    <citation type="submission" date="2025-08" db="UniProtKB">
        <authorList>
            <consortium name="RefSeq"/>
        </authorList>
    </citation>
    <scope>IDENTIFICATION</scope>
</reference>
<reference evidence="6" key="1">
    <citation type="submission" date="2025-05" db="UniProtKB">
        <authorList>
            <consortium name="RefSeq"/>
        </authorList>
    </citation>
    <scope>NUCLEOTIDE SEQUENCE [LARGE SCALE GENOMIC DNA]</scope>
</reference>
<comment type="subcellular location">
    <subcellularLocation>
        <location evidence="1">Secreted</location>
    </subcellularLocation>
</comment>
<dbReference type="PANTHER" id="PTHR11610">
    <property type="entry name" value="LIPASE"/>
    <property type="match status" value="1"/>
</dbReference>
<dbReference type="InterPro" id="IPR029058">
    <property type="entry name" value="AB_hydrolase_fold"/>
</dbReference>
<name>A0ABM3LF20_BICAN</name>
<dbReference type="PANTHER" id="PTHR11610:SF150">
    <property type="entry name" value="FI01825P-RELATED"/>
    <property type="match status" value="1"/>
</dbReference>
<evidence type="ECO:0000259" key="5">
    <source>
        <dbReference type="Pfam" id="PF00151"/>
    </source>
</evidence>
<evidence type="ECO:0000256" key="1">
    <source>
        <dbReference type="ARBA" id="ARBA00004613"/>
    </source>
</evidence>
<protein>
    <submittedName>
        <fullName evidence="7">Pancreatic triacylglycerol lipase-like</fullName>
    </submittedName>
</protein>
<evidence type="ECO:0000313" key="6">
    <source>
        <dbReference type="Proteomes" id="UP001652582"/>
    </source>
</evidence>
<dbReference type="RefSeq" id="XP_052737647.1">
    <property type="nucleotide sequence ID" value="XM_052881687.1"/>
</dbReference>
<dbReference type="Proteomes" id="UP001652582">
    <property type="component" value="Chromosome 1"/>
</dbReference>
<dbReference type="Gene3D" id="3.40.50.1820">
    <property type="entry name" value="alpha/beta hydrolase"/>
    <property type="match status" value="1"/>
</dbReference>
<sequence>MAHGFNLGPTQIVFHLFTRNNPRQSQPLLVSQASILSSSFQYESRTYITIHSYGQGVAGNFNAHVVPAFLAVEDANVIAVDWSPGASVYVQGLANIPQVGDRIAQFVNLLSNDFSYSTANIRIVGVGLGGHAAGIAARGVTGTIPHIIALDPSLHGWPHHPQKLNKNDAEVVEVIHTTAGHYGYDEPLGDLDFYPNGGSRQIGCGTDVACSHSYAYIFYAESVHADVTNANAPRFVGTACGSLEEATTLSCAGARDAIFGGIAAKTGKSGIYSFHTNYERPFAKN</sequence>
<dbReference type="SUPFAM" id="SSF53474">
    <property type="entry name" value="alpha/beta-Hydrolases"/>
    <property type="match status" value="1"/>
</dbReference>
<organism evidence="6 7">
    <name type="scientific">Bicyclus anynana</name>
    <name type="common">Squinting bush brown butterfly</name>
    <dbReference type="NCBI Taxonomy" id="110368"/>
    <lineage>
        <taxon>Eukaryota</taxon>
        <taxon>Metazoa</taxon>
        <taxon>Ecdysozoa</taxon>
        <taxon>Arthropoda</taxon>
        <taxon>Hexapoda</taxon>
        <taxon>Insecta</taxon>
        <taxon>Pterygota</taxon>
        <taxon>Neoptera</taxon>
        <taxon>Endopterygota</taxon>
        <taxon>Lepidoptera</taxon>
        <taxon>Glossata</taxon>
        <taxon>Ditrysia</taxon>
        <taxon>Papilionoidea</taxon>
        <taxon>Nymphalidae</taxon>
        <taxon>Satyrinae</taxon>
        <taxon>Satyrini</taxon>
        <taxon>Mycalesina</taxon>
        <taxon>Bicyclus</taxon>
    </lineage>
</organism>
<dbReference type="GeneID" id="112052943"/>
<dbReference type="Pfam" id="PF00151">
    <property type="entry name" value="Lipase"/>
    <property type="match status" value="1"/>
</dbReference>
<feature type="domain" description="Lipase" evidence="5">
    <location>
        <begin position="11"/>
        <end position="252"/>
    </location>
</feature>
<evidence type="ECO:0000256" key="4">
    <source>
        <dbReference type="RuleBase" id="RU004262"/>
    </source>
</evidence>
<evidence type="ECO:0000256" key="3">
    <source>
        <dbReference type="ARBA" id="ARBA00022525"/>
    </source>
</evidence>
<evidence type="ECO:0000256" key="2">
    <source>
        <dbReference type="ARBA" id="ARBA00010701"/>
    </source>
</evidence>
<gene>
    <name evidence="7" type="primary">LOC112052943</name>
</gene>
<dbReference type="InterPro" id="IPR013818">
    <property type="entry name" value="Lipase"/>
</dbReference>
<evidence type="ECO:0000313" key="7">
    <source>
        <dbReference type="RefSeq" id="XP_052737647.1"/>
    </source>
</evidence>
<keyword evidence="3" id="KW-0964">Secreted</keyword>
<accession>A0ABM3LF20</accession>